<evidence type="ECO:0000256" key="7">
    <source>
        <dbReference type="ARBA" id="ARBA00023136"/>
    </source>
</evidence>
<name>A0A6G1LP81_9HYME</name>
<evidence type="ECO:0000256" key="6">
    <source>
        <dbReference type="ARBA" id="ARBA00022989"/>
    </source>
</evidence>
<feature type="transmembrane region" description="Helical" evidence="10">
    <location>
        <begin position="128"/>
        <end position="153"/>
    </location>
</feature>
<dbReference type="EMBL" id="SGBU01000059">
    <property type="protein sequence ID" value="KAF3054270.1"/>
    <property type="molecule type" value="Genomic_DNA"/>
</dbReference>
<evidence type="ECO:0000256" key="2">
    <source>
        <dbReference type="ARBA" id="ARBA00022475"/>
    </source>
</evidence>
<accession>A0A6G1LP81</accession>
<evidence type="ECO:0000313" key="11">
    <source>
        <dbReference type="EMBL" id="KAF3054270.1"/>
    </source>
</evidence>
<evidence type="ECO:0000256" key="5">
    <source>
        <dbReference type="ARBA" id="ARBA00022725"/>
    </source>
</evidence>
<dbReference type="GO" id="GO:0005886">
    <property type="term" value="C:plasma membrane"/>
    <property type="evidence" value="ECO:0007669"/>
    <property type="project" value="UniProtKB-SubCell"/>
</dbReference>
<comment type="caution">
    <text evidence="10">Lacks conserved residue(s) required for the propagation of feature annotation.</text>
</comment>
<comment type="caution">
    <text evidence="11">The sequence shown here is derived from an EMBL/GenBank/DDBJ whole genome shotgun (WGS) entry which is preliminary data.</text>
</comment>
<feature type="transmembrane region" description="Helical" evidence="10">
    <location>
        <begin position="12"/>
        <end position="30"/>
    </location>
</feature>
<dbReference type="AlphaFoldDB" id="A0A6G1LP81"/>
<keyword evidence="6 10" id="KW-1133">Transmembrane helix</keyword>
<comment type="similarity">
    <text evidence="10">Belongs to the insect chemoreceptor superfamily. Heteromeric odorant receptor channel (TC 1.A.69) family.</text>
</comment>
<evidence type="ECO:0000256" key="1">
    <source>
        <dbReference type="ARBA" id="ARBA00004651"/>
    </source>
</evidence>
<dbReference type="PANTHER" id="PTHR21137">
    <property type="entry name" value="ODORANT RECEPTOR"/>
    <property type="match status" value="1"/>
</dbReference>
<reference evidence="11 12" key="1">
    <citation type="submission" date="2019-08" db="EMBL/GenBank/DDBJ databases">
        <title>High quality draft denovo assembly of Nylanderia fulva.</title>
        <authorList>
            <person name="Vargo E.L."/>
            <person name="Tarone A.M."/>
            <person name="Konganti K.R."/>
        </authorList>
    </citation>
    <scope>NUCLEOTIDE SEQUENCE [LARGE SCALE GENOMIC DNA]</scope>
    <source>
        <strain evidence="11">TAMU-Nful-2015</strain>
        <tissue evidence="11">Whole body</tissue>
    </source>
</reference>
<evidence type="ECO:0000256" key="3">
    <source>
        <dbReference type="ARBA" id="ARBA00022606"/>
    </source>
</evidence>
<dbReference type="InterPro" id="IPR004117">
    <property type="entry name" value="7tm6_olfct_rcpt"/>
</dbReference>
<evidence type="ECO:0000256" key="4">
    <source>
        <dbReference type="ARBA" id="ARBA00022692"/>
    </source>
</evidence>
<evidence type="ECO:0000256" key="10">
    <source>
        <dbReference type="RuleBase" id="RU351113"/>
    </source>
</evidence>
<dbReference type="GO" id="GO:0007165">
    <property type="term" value="P:signal transduction"/>
    <property type="evidence" value="ECO:0007669"/>
    <property type="project" value="UniProtKB-KW"/>
</dbReference>
<sequence>MRLPVQWNAEISYVLTLYKYLLNTLGLWVLNEKNVFSRIRWFMSTIVEMTATVSLSLEVIRHCHGFEDAFDAFLSASSSVISISKLLLHRVNWRDKLILVQAIIHDWTSVKNPHTRDIMLKYARTGRFVSLILCYLGCASCVFLFSPLIFANLDLPWISWEKQPYNKTSERRLILAAYCVFETYTSYAYGFIEVLQMLQVLVNCISQCGNDGFFFQLTMHVCGQFEVLRMNFTDIISKQSLSHNKLGILLKRHHRLIDLAHHLQEAYSLVILSQLLMSVLLLCIEGFQLILTLSIHNTFAAMKHILFIMVLLVQLFIYCFAGQTLESQSQELAYAIYETPWYNVDINVMKDLPLMILRAANPHRLTAGKLLAINFESFKEILKASASYLSVLRVMLDT</sequence>
<evidence type="ECO:0000256" key="8">
    <source>
        <dbReference type="ARBA" id="ARBA00023170"/>
    </source>
</evidence>
<keyword evidence="12" id="KW-1185">Reference proteome</keyword>
<dbReference type="PANTHER" id="PTHR21137:SF35">
    <property type="entry name" value="ODORANT RECEPTOR 19A-RELATED"/>
    <property type="match status" value="1"/>
</dbReference>
<feature type="transmembrane region" description="Helical" evidence="10">
    <location>
        <begin position="301"/>
        <end position="321"/>
    </location>
</feature>
<dbReference type="Proteomes" id="UP000479987">
    <property type="component" value="Unassembled WGS sequence"/>
</dbReference>
<feature type="transmembrane region" description="Helical" evidence="10">
    <location>
        <begin position="173"/>
        <end position="192"/>
    </location>
</feature>
<dbReference type="GO" id="GO:0005549">
    <property type="term" value="F:odorant binding"/>
    <property type="evidence" value="ECO:0007669"/>
    <property type="project" value="InterPro"/>
</dbReference>
<comment type="subcellular location">
    <subcellularLocation>
        <location evidence="1 10">Cell membrane</location>
        <topology evidence="1 10">Multi-pass membrane protein</topology>
    </subcellularLocation>
</comment>
<keyword evidence="4 10" id="KW-0812">Transmembrane</keyword>
<protein>
    <recommendedName>
        <fullName evidence="10">Odorant receptor</fullName>
    </recommendedName>
</protein>
<keyword evidence="3 10" id="KW-0716">Sensory transduction</keyword>
<gene>
    <name evidence="11" type="primary">Or-048</name>
    <name evidence="11" type="synonym">Nful_v1.0-Or-048</name>
    <name evidence="11" type="ORF">NFUL_NFUL000373</name>
</gene>
<keyword evidence="8 10" id="KW-0675">Receptor</keyword>
<keyword evidence="9 10" id="KW-0807">Transducer</keyword>
<keyword evidence="2" id="KW-1003">Cell membrane</keyword>
<keyword evidence="7 10" id="KW-0472">Membrane</keyword>
<organism evidence="11 12">
    <name type="scientific">Nylanderia fulva</name>
    <dbReference type="NCBI Taxonomy" id="613905"/>
    <lineage>
        <taxon>Eukaryota</taxon>
        <taxon>Metazoa</taxon>
        <taxon>Ecdysozoa</taxon>
        <taxon>Arthropoda</taxon>
        <taxon>Hexapoda</taxon>
        <taxon>Insecta</taxon>
        <taxon>Pterygota</taxon>
        <taxon>Neoptera</taxon>
        <taxon>Endopterygota</taxon>
        <taxon>Hymenoptera</taxon>
        <taxon>Apocrita</taxon>
        <taxon>Aculeata</taxon>
        <taxon>Formicoidea</taxon>
        <taxon>Formicidae</taxon>
        <taxon>Formicinae</taxon>
        <taxon>Nylanderia</taxon>
    </lineage>
</organism>
<evidence type="ECO:0000256" key="9">
    <source>
        <dbReference type="ARBA" id="ARBA00023224"/>
    </source>
</evidence>
<proteinExistence type="inferred from homology"/>
<evidence type="ECO:0000313" key="12">
    <source>
        <dbReference type="Proteomes" id="UP000479987"/>
    </source>
</evidence>
<feature type="transmembrane region" description="Helical" evidence="10">
    <location>
        <begin position="269"/>
        <end position="295"/>
    </location>
</feature>
<dbReference type="GO" id="GO:0004984">
    <property type="term" value="F:olfactory receptor activity"/>
    <property type="evidence" value="ECO:0007669"/>
    <property type="project" value="InterPro"/>
</dbReference>
<dbReference type="Pfam" id="PF02949">
    <property type="entry name" value="7tm_6"/>
    <property type="match status" value="1"/>
</dbReference>
<keyword evidence="5 10" id="KW-0552">Olfaction</keyword>